<comment type="catalytic activity">
    <reaction evidence="1">
        <text>5-oxo-L-proline + ATP + 2 H2O = L-glutamate + ADP + phosphate + H(+)</text>
        <dbReference type="Rhea" id="RHEA:10348"/>
        <dbReference type="ChEBI" id="CHEBI:15377"/>
        <dbReference type="ChEBI" id="CHEBI:15378"/>
        <dbReference type="ChEBI" id="CHEBI:29985"/>
        <dbReference type="ChEBI" id="CHEBI:30616"/>
        <dbReference type="ChEBI" id="CHEBI:43474"/>
        <dbReference type="ChEBI" id="CHEBI:58402"/>
        <dbReference type="ChEBI" id="CHEBI:456216"/>
        <dbReference type="EC" id="3.5.2.9"/>
    </reaction>
</comment>
<comment type="subunit">
    <text evidence="1">Forms a complex composed of PxpA, PxpB and PxpC.</text>
</comment>
<keyword evidence="1" id="KW-0547">Nucleotide-binding</keyword>
<dbReference type="CDD" id="cd10787">
    <property type="entry name" value="LamB_YcsF_like"/>
    <property type="match status" value="1"/>
</dbReference>
<dbReference type="Gene3D" id="3.20.20.370">
    <property type="entry name" value="Glycoside hydrolase/deacetylase"/>
    <property type="match status" value="1"/>
</dbReference>
<dbReference type="NCBIfam" id="NF003816">
    <property type="entry name" value="PRK05406.1-5"/>
    <property type="match status" value="1"/>
</dbReference>
<comment type="function">
    <text evidence="1">Catalyzes the cleavage of 5-oxoproline to form L-glutamate coupled to the hydrolysis of ATP to ADP and inorganic phosphate.</text>
</comment>
<dbReference type="SUPFAM" id="SSF88713">
    <property type="entry name" value="Glycoside hydrolase/deacetylase"/>
    <property type="match status" value="1"/>
</dbReference>
<dbReference type="HAMAP" id="MF_00691">
    <property type="entry name" value="PxpA"/>
    <property type="match status" value="1"/>
</dbReference>
<gene>
    <name evidence="1" type="primary">pxpA</name>
    <name evidence="2" type="ORF">AVDCRST_MAG18-3656</name>
</gene>
<dbReference type="NCBIfam" id="NF003814">
    <property type="entry name" value="PRK05406.1-3"/>
    <property type="match status" value="1"/>
</dbReference>
<dbReference type="GO" id="GO:0017168">
    <property type="term" value="F:5-oxoprolinase (ATP-hydrolyzing) activity"/>
    <property type="evidence" value="ECO:0007669"/>
    <property type="project" value="UniProtKB-UniRule"/>
</dbReference>
<dbReference type="GO" id="GO:0005975">
    <property type="term" value="P:carbohydrate metabolic process"/>
    <property type="evidence" value="ECO:0007669"/>
    <property type="project" value="InterPro"/>
</dbReference>
<reference evidence="2" key="1">
    <citation type="submission" date="2020-02" db="EMBL/GenBank/DDBJ databases">
        <authorList>
            <person name="Meier V. D."/>
        </authorList>
    </citation>
    <scope>NUCLEOTIDE SEQUENCE</scope>
    <source>
        <strain evidence="2">AVDCRST_MAG18</strain>
    </source>
</reference>
<evidence type="ECO:0000313" key="2">
    <source>
        <dbReference type="EMBL" id="CAA9584727.1"/>
    </source>
</evidence>
<dbReference type="PANTHER" id="PTHR30292:SF0">
    <property type="entry name" value="5-OXOPROLINASE SUBUNIT A"/>
    <property type="match status" value="1"/>
</dbReference>
<keyword evidence="1" id="KW-0067">ATP-binding</keyword>
<dbReference type="EMBL" id="CADCWN010000288">
    <property type="protein sequence ID" value="CAA9584727.1"/>
    <property type="molecule type" value="Genomic_DNA"/>
</dbReference>
<dbReference type="AlphaFoldDB" id="A0A6J4VP88"/>
<organism evidence="2">
    <name type="scientific">uncultured Thermomicrobiales bacterium</name>
    <dbReference type="NCBI Taxonomy" id="1645740"/>
    <lineage>
        <taxon>Bacteria</taxon>
        <taxon>Pseudomonadati</taxon>
        <taxon>Thermomicrobiota</taxon>
        <taxon>Thermomicrobia</taxon>
        <taxon>Thermomicrobiales</taxon>
        <taxon>environmental samples</taxon>
    </lineage>
</organism>
<comment type="similarity">
    <text evidence="1">Belongs to the LamB/PxpA family.</text>
</comment>
<dbReference type="GO" id="GO:0005524">
    <property type="term" value="F:ATP binding"/>
    <property type="evidence" value="ECO:0007669"/>
    <property type="project" value="UniProtKB-UniRule"/>
</dbReference>
<proteinExistence type="inferred from homology"/>
<evidence type="ECO:0000256" key="1">
    <source>
        <dbReference type="HAMAP-Rule" id="MF_00691"/>
    </source>
</evidence>
<dbReference type="PANTHER" id="PTHR30292">
    <property type="entry name" value="UNCHARACTERIZED PROTEIN YBGL-RELATED"/>
    <property type="match status" value="1"/>
</dbReference>
<dbReference type="InterPro" id="IPR011330">
    <property type="entry name" value="Glyco_hydro/deAcase_b/a-brl"/>
</dbReference>
<sequence>MIAAVALNCDMGESFGPYTLGQDEALLDWVSSANVACGFHAGDPRTMGETVALAQEKGVAVGAHPSFPDLVGFGRRDMVMTPDEVSTDLLYQLGALDAFCRTAGTTLRHIKPHGALYNRIAVDAGLACAVAQTVALYRRDLIIVGLPNSAIERAAAASIPYAREIFADRAYNDDGTLVSRRIAGAMITDPAQVARRAARMILRGKVATITGGEIDLRPDTICIHGDTPGVVELARTVRGALEANGIAVLPLGDVLELRAKEGRTGKTPLMPPLGVGGLRD</sequence>
<dbReference type="EC" id="3.5.2.9" evidence="1"/>
<name>A0A6J4VP88_9BACT</name>
<protein>
    <recommendedName>
        <fullName evidence="1">5-oxoprolinase subunit A</fullName>
        <shortName evidence="1">5-OPase subunit A</shortName>
        <ecNumber evidence="1">3.5.2.9</ecNumber>
    </recommendedName>
    <alternativeName>
        <fullName evidence="1">5-oxoprolinase (ATP-hydrolyzing) subunit A</fullName>
    </alternativeName>
</protein>
<keyword evidence="1" id="KW-0378">Hydrolase</keyword>
<accession>A0A6J4VP88</accession>
<dbReference type="InterPro" id="IPR005501">
    <property type="entry name" value="LamB/YcsF/PxpA-like"/>
</dbReference>
<dbReference type="Pfam" id="PF03746">
    <property type="entry name" value="LamB_YcsF"/>
    <property type="match status" value="1"/>
</dbReference>